<sequence length="38" mass="4156">MYMLFYVWALGSSFSLFLIVAIVVVVLIWGGASKTADS</sequence>
<feature type="transmembrane region" description="Helical" evidence="1">
    <location>
        <begin position="6"/>
        <end position="29"/>
    </location>
</feature>
<evidence type="ECO:0000313" key="2">
    <source>
        <dbReference type="EMBL" id="KXT72580.1"/>
    </source>
</evidence>
<organism evidence="2 3">
    <name type="scientific">Streptococcus gordonii</name>
    <dbReference type="NCBI Taxonomy" id="1302"/>
    <lineage>
        <taxon>Bacteria</taxon>
        <taxon>Bacillati</taxon>
        <taxon>Bacillota</taxon>
        <taxon>Bacilli</taxon>
        <taxon>Lactobacillales</taxon>
        <taxon>Streptococcaceae</taxon>
        <taxon>Streptococcus</taxon>
    </lineage>
</organism>
<keyword evidence="1" id="KW-0472">Membrane</keyword>
<reference evidence="2 3" key="1">
    <citation type="submission" date="2016-01" db="EMBL/GenBank/DDBJ databases">
        <title>Highly variable Streptococcus oralis are common among viridans streptococci isolated from primates.</title>
        <authorList>
            <person name="Denapaite D."/>
            <person name="Rieger M."/>
            <person name="Koendgen S."/>
            <person name="Brueckner R."/>
            <person name="Ochigava I."/>
            <person name="Kappeler P."/>
            <person name="Maetz-Rensing K."/>
            <person name="Leendertz F."/>
            <person name="Hakenbeck R."/>
        </authorList>
    </citation>
    <scope>NUCLEOTIDE SEQUENCE [LARGE SCALE GENOMIC DNA]</scope>
    <source>
        <strain evidence="2 3">DD07</strain>
    </source>
</reference>
<keyword evidence="1" id="KW-0812">Transmembrane</keyword>
<evidence type="ECO:0000256" key="1">
    <source>
        <dbReference type="SAM" id="Phobius"/>
    </source>
</evidence>
<protein>
    <submittedName>
        <fullName evidence="2">Uncharacterized protein</fullName>
    </submittedName>
</protein>
<dbReference type="PATRIC" id="fig|1302.21.peg.757"/>
<comment type="caution">
    <text evidence="2">The sequence shown here is derived from an EMBL/GenBank/DDBJ whole genome shotgun (WGS) entry which is preliminary data.</text>
</comment>
<dbReference type="EMBL" id="LQRC01000096">
    <property type="protein sequence ID" value="KXT72580.1"/>
    <property type="molecule type" value="Genomic_DNA"/>
</dbReference>
<proteinExistence type="predicted"/>
<evidence type="ECO:0000313" key="3">
    <source>
        <dbReference type="Proteomes" id="UP000070096"/>
    </source>
</evidence>
<name>A0A139N9B2_STRGN</name>
<gene>
    <name evidence="2" type="ORF">SGODD07_00682</name>
</gene>
<accession>A0A139N9B2</accession>
<dbReference type="Proteomes" id="UP000070096">
    <property type="component" value="Unassembled WGS sequence"/>
</dbReference>
<dbReference type="AlphaFoldDB" id="A0A139N9B2"/>
<keyword evidence="1" id="KW-1133">Transmembrane helix</keyword>